<protein>
    <submittedName>
        <fullName evidence="4">Zinc ribbon domain-containing protein</fullName>
    </submittedName>
</protein>
<feature type="domain" description="Zinc-ribbon" evidence="3">
    <location>
        <begin position="2"/>
        <end position="23"/>
    </location>
</feature>
<feature type="region of interest" description="Disordered" evidence="1">
    <location>
        <begin position="28"/>
        <end position="59"/>
    </location>
</feature>
<dbReference type="Proteomes" id="UP000515860">
    <property type="component" value="Chromosome"/>
</dbReference>
<reference evidence="4 5" key="1">
    <citation type="submission" date="2020-08" db="EMBL/GenBank/DDBJ databases">
        <authorList>
            <person name="Liu C."/>
            <person name="Sun Q."/>
        </authorList>
    </citation>
    <scope>NUCLEOTIDE SEQUENCE [LARGE SCALE GENOMIC DNA]</scope>
    <source>
        <strain evidence="4 5">NSJ-29</strain>
    </source>
</reference>
<evidence type="ECO:0000313" key="4">
    <source>
        <dbReference type="EMBL" id="QNM09743.1"/>
    </source>
</evidence>
<dbReference type="AlphaFoldDB" id="A0A7G9GG11"/>
<gene>
    <name evidence="4" type="ORF">H9Q79_05490</name>
</gene>
<evidence type="ECO:0000256" key="1">
    <source>
        <dbReference type="SAM" id="MobiDB-lite"/>
    </source>
</evidence>
<feature type="region of interest" description="Disordered" evidence="1">
    <location>
        <begin position="98"/>
        <end position="136"/>
    </location>
</feature>
<dbReference type="KEGG" id="whj:H9Q79_05490"/>
<sequence>MFCQNCGKEIPENIKFCNYCGSSQSSDFTRDAKSEQTNAETHSAANPRPVQQTSQPPRMKKSGAAKIIIGIAVVIVAFVIGYFATGANKLKQPTAFDTPDNFEFDEPQNPSIEDNADDDLSESIPTENSTDGYPGESTDWLVGSAGKSMITFDFKNSKVNLIRGHIYSADVPGGDNFVQAAEEARVQLETLTTDGLLYLDNSSQVKISEEPKSGGYRIDFVFSCLDRDQNVAELAATLLGLEMEDGEIDYVTASFNVTDRFGFTGGGVCGSGNKRFEFKDSNGNYCTIDMYHEEDSVYVSKVRFEMGIESDSDSYADMTSKYMTLEKAIRESDSSKIINIGERQDYEVGDFFWTYMDFGCLDEGNPDAVAFVESCIGVPVQDGFLMTDECEQFLLDKGFEITEQDERSYMD</sequence>
<dbReference type="Pfam" id="PF13240">
    <property type="entry name" value="Zn_Ribbon_1"/>
    <property type="match status" value="1"/>
</dbReference>
<dbReference type="InterPro" id="IPR026870">
    <property type="entry name" value="Zinc_ribbon_dom"/>
</dbReference>
<evidence type="ECO:0000259" key="3">
    <source>
        <dbReference type="Pfam" id="PF13240"/>
    </source>
</evidence>
<keyword evidence="5" id="KW-1185">Reference proteome</keyword>
<name>A0A7G9GG11_9FIRM</name>
<dbReference type="RefSeq" id="WP_118643616.1">
    <property type="nucleotide sequence ID" value="NZ_CP060635.1"/>
</dbReference>
<accession>A0A7G9GG11</accession>
<dbReference type="EMBL" id="CP060635">
    <property type="protein sequence ID" value="QNM09743.1"/>
    <property type="molecule type" value="Genomic_DNA"/>
</dbReference>
<organism evidence="4 5">
    <name type="scientific">Wansuia hejianensis</name>
    <dbReference type="NCBI Taxonomy" id="2763667"/>
    <lineage>
        <taxon>Bacteria</taxon>
        <taxon>Bacillati</taxon>
        <taxon>Bacillota</taxon>
        <taxon>Clostridia</taxon>
        <taxon>Lachnospirales</taxon>
        <taxon>Lachnospiraceae</taxon>
        <taxon>Wansuia</taxon>
    </lineage>
</organism>
<keyword evidence="2" id="KW-0812">Transmembrane</keyword>
<evidence type="ECO:0000256" key="2">
    <source>
        <dbReference type="SAM" id="Phobius"/>
    </source>
</evidence>
<keyword evidence="2" id="KW-1133">Transmembrane helix</keyword>
<keyword evidence="2" id="KW-0472">Membrane</keyword>
<feature type="compositionally biased region" description="Polar residues" evidence="1">
    <location>
        <begin position="35"/>
        <end position="56"/>
    </location>
</feature>
<evidence type="ECO:0000313" key="5">
    <source>
        <dbReference type="Proteomes" id="UP000515860"/>
    </source>
</evidence>
<proteinExistence type="predicted"/>
<feature type="transmembrane region" description="Helical" evidence="2">
    <location>
        <begin position="64"/>
        <end position="84"/>
    </location>
</feature>